<comment type="caution">
    <text evidence="1">The sequence shown here is derived from an EMBL/GenBank/DDBJ whole genome shotgun (WGS) entry which is preliminary data.</text>
</comment>
<reference evidence="1 2" key="1">
    <citation type="submission" date="2013-12" db="EMBL/GenBank/DDBJ databases">
        <authorList>
            <person name="Cubeta M."/>
            <person name="Pakala S."/>
            <person name="Fedorova N."/>
            <person name="Thomas E."/>
            <person name="Dean R."/>
            <person name="Jabaji S."/>
            <person name="Neate S."/>
            <person name="Toda T."/>
            <person name="Tavantzis S."/>
            <person name="Vilgalys R."/>
            <person name="Bharathan N."/>
            <person name="Pakala S."/>
            <person name="Losada L.S."/>
            <person name="Zafar N."/>
            <person name="Nierman W."/>
        </authorList>
    </citation>
    <scope>NUCLEOTIDE SEQUENCE [LARGE SCALE GENOMIC DNA]</scope>
    <source>
        <strain evidence="1 2">123E</strain>
    </source>
</reference>
<accession>A0A074S3B5</accession>
<dbReference type="OrthoDB" id="3144948at2759"/>
<dbReference type="AlphaFoldDB" id="A0A074S3B5"/>
<keyword evidence="2" id="KW-1185">Reference proteome</keyword>
<gene>
    <name evidence="1" type="ORF">V565_025110</name>
</gene>
<organism evidence="1 2">
    <name type="scientific">Rhizoctonia solani 123E</name>
    <dbReference type="NCBI Taxonomy" id="1423351"/>
    <lineage>
        <taxon>Eukaryota</taxon>
        <taxon>Fungi</taxon>
        <taxon>Dikarya</taxon>
        <taxon>Basidiomycota</taxon>
        <taxon>Agaricomycotina</taxon>
        <taxon>Agaricomycetes</taxon>
        <taxon>Cantharellales</taxon>
        <taxon>Ceratobasidiaceae</taxon>
        <taxon>Rhizoctonia</taxon>
    </lineage>
</organism>
<proteinExistence type="predicted"/>
<dbReference type="HOGENOM" id="CLU_2543860_0_0_1"/>
<sequence>MCRQIVERYRFEACDHTRIKDGPVVGVKDCLKKTCAKSRNHPHNCKANSCRQKYERPIYPERPESGYCSEKCEGRSAPDCVIA</sequence>
<dbReference type="Proteomes" id="UP000027456">
    <property type="component" value="Unassembled WGS sequence"/>
</dbReference>
<evidence type="ECO:0000313" key="1">
    <source>
        <dbReference type="EMBL" id="KEP53836.1"/>
    </source>
</evidence>
<evidence type="ECO:0000313" key="2">
    <source>
        <dbReference type="Proteomes" id="UP000027456"/>
    </source>
</evidence>
<name>A0A074S3B5_9AGAM</name>
<protein>
    <submittedName>
        <fullName evidence="1">Uncharacterized protein</fullName>
    </submittedName>
</protein>
<dbReference type="EMBL" id="AZST01000046">
    <property type="protein sequence ID" value="KEP53836.1"/>
    <property type="molecule type" value="Genomic_DNA"/>
</dbReference>